<keyword evidence="3" id="KW-1185">Reference proteome</keyword>
<organism evidence="2 3">
    <name type="scientific">Aspergillus ellipticus CBS 707.79</name>
    <dbReference type="NCBI Taxonomy" id="1448320"/>
    <lineage>
        <taxon>Eukaryota</taxon>
        <taxon>Fungi</taxon>
        <taxon>Dikarya</taxon>
        <taxon>Ascomycota</taxon>
        <taxon>Pezizomycotina</taxon>
        <taxon>Eurotiomycetes</taxon>
        <taxon>Eurotiomycetidae</taxon>
        <taxon>Eurotiales</taxon>
        <taxon>Aspergillaceae</taxon>
        <taxon>Aspergillus</taxon>
        <taxon>Aspergillus subgen. Circumdati</taxon>
    </lineage>
</organism>
<feature type="domain" description="Cytochrome b5 heme-binding" evidence="1">
    <location>
        <begin position="20"/>
        <end position="67"/>
    </location>
</feature>
<evidence type="ECO:0000313" key="2">
    <source>
        <dbReference type="EMBL" id="PYH88646.1"/>
    </source>
</evidence>
<evidence type="ECO:0000313" key="3">
    <source>
        <dbReference type="Proteomes" id="UP000247810"/>
    </source>
</evidence>
<dbReference type="STRING" id="1448320.A0A319CTS6"/>
<dbReference type="Pfam" id="PF00173">
    <property type="entry name" value="Cyt-b5"/>
    <property type="match status" value="1"/>
</dbReference>
<sequence length="145" mass="16317">MEQYMSSAKSTTLHLEHAHPSFIPPAQVQAADGKDGNRLWIVIDDVVYDVTDFAKQHPGGEMPFQELCWTVVFLSGSSTACIPRIHFTDTSTFALVGRRMCPIRIEPQPRRLYDHCGQPHAELMSEFDRIDTSTKETSVSRNSPP</sequence>
<gene>
    <name evidence="2" type="ORF">BO71DRAFT_435546</name>
</gene>
<protein>
    <recommendedName>
        <fullName evidence="1">Cytochrome b5 heme-binding domain-containing protein</fullName>
    </recommendedName>
</protein>
<dbReference type="SMART" id="SM01117">
    <property type="entry name" value="Cyt-b5"/>
    <property type="match status" value="1"/>
</dbReference>
<dbReference type="InterPro" id="IPR036400">
    <property type="entry name" value="Cyt_B5-like_heme/steroid_sf"/>
</dbReference>
<dbReference type="Proteomes" id="UP000247810">
    <property type="component" value="Unassembled WGS sequence"/>
</dbReference>
<reference evidence="2 3" key="1">
    <citation type="submission" date="2018-02" db="EMBL/GenBank/DDBJ databases">
        <title>The genomes of Aspergillus section Nigri reveals drivers in fungal speciation.</title>
        <authorList>
            <consortium name="DOE Joint Genome Institute"/>
            <person name="Vesth T.C."/>
            <person name="Nybo J."/>
            <person name="Theobald S."/>
            <person name="Brandl J."/>
            <person name="Frisvad J.C."/>
            <person name="Nielsen K.F."/>
            <person name="Lyhne E.K."/>
            <person name="Kogle M.E."/>
            <person name="Kuo A."/>
            <person name="Riley R."/>
            <person name="Clum A."/>
            <person name="Nolan M."/>
            <person name="Lipzen A."/>
            <person name="Salamov A."/>
            <person name="Henrissat B."/>
            <person name="Wiebenga A."/>
            <person name="De vries R.P."/>
            <person name="Grigoriev I.V."/>
            <person name="Mortensen U.H."/>
            <person name="Andersen M.R."/>
            <person name="Baker S.E."/>
        </authorList>
    </citation>
    <scope>NUCLEOTIDE SEQUENCE [LARGE SCALE GENOMIC DNA]</scope>
    <source>
        <strain evidence="2 3">CBS 707.79</strain>
    </source>
</reference>
<accession>A0A319CTS6</accession>
<evidence type="ECO:0000259" key="1">
    <source>
        <dbReference type="PROSITE" id="PS50255"/>
    </source>
</evidence>
<name>A0A319CTS6_9EURO</name>
<dbReference type="InterPro" id="IPR001199">
    <property type="entry name" value="Cyt_B5-like_heme/steroid-bd"/>
</dbReference>
<dbReference type="SUPFAM" id="SSF55856">
    <property type="entry name" value="Cytochrome b5-like heme/steroid binding domain"/>
    <property type="match status" value="1"/>
</dbReference>
<dbReference type="PROSITE" id="PS50255">
    <property type="entry name" value="CYTOCHROME_B5_2"/>
    <property type="match status" value="1"/>
</dbReference>
<dbReference type="EMBL" id="KZ826076">
    <property type="protein sequence ID" value="PYH88646.1"/>
    <property type="molecule type" value="Genomic_DNA"/>
</dbReference>
<dbReference type="AlphaFoldDB" id="A0A319CTS6"/>
<proteinExistence type="predicted"/>
<dbReference type="VEuPathDB" id="FungiDB:BO71DRAFT_435546"/>
<dbReference type="Gene3D" id="3.10.120.10">
    <property type="entry name" value="Cytochrome b5-like heme/steroid binding domain"/>
    <property type="match status" value="1"/>
</dbReference>